<keyword evidence="10" id="KW-1185">Reference proteome</keyword>
<dbReference type="SUPFAM" id="SSF53448">
    <property type="entry name" value="Nucleotide-diphospho-sugar transferases"/>
    <property type="match status" value="1"/>
</dbReference>
<keyword evidence="3" id="KW-0808">Transferase</keyword>
<evidence type="ECO:0000313" key="9">
    <source>
        <dbReference type="EMBL" id="GAA4458518.1"/>
    </source>
</evidence>
<evidence type="ECO:0000256" key="3">
    <source>
        <dbReference type="ARBA" id="ARBA00022679"/>
    </source>
</evidence>
<dbReference type="InterPro" id="IPR050256">
    <property type="entry name" value="Glycosyltransferase_2"/>
</dbReference>
<protein>
    <submittedName>
        <fullName evidence="9">Glycosyltransferase family 2 protein</fullName>
    </submittedName>
</protein>
<evidence type="ECO:0000259" key="8">
    <source>
        <dbReference type="Pfam" id="PF00535"/>
    </source>
</evidence>
<evidence type="ECO:0000256" key="5">
    <source>
        <dbReference type="ARBA" id="ARBA00022989"/>
    </source>
</evidence>
<accession>A0ABP8MZ64</accession>
<dbReference type="Proteomes" id="UP001501175">
    <property type="component" value="Unassembled WGS sequence"/>
</dbReference>
<dbReference type="InterPro" id="IPR001173">
    <property type="entry name" value="Glyco_trans_2-like"/>
</dbReference>
<evidence type="ECO:0000256" key="7">
    <source>
        <dbReference type="SAM" id="Phobius"/>
    </source>
</evidence>
<feature type="transmembrane region" description="Helical" evidence="7">
    <location>
        <begin position="231"/>
        <end position="252"/>
    </location>
</feature>
<keyword evidence="4 7" id="KW-0812">Transmembrane</keyword>
<dbReference type="CDD" id="cd04187">
    <property type="entry name" value="DPM1_like_bac"/>
    <property type="match status" value="1"/>
</dbReference>
<dbReference type="Gene3D" id="3.90.550.10">
    <property type="entry name" value="Spore Coat Polysaccharide Biosynthesis Protein SpsA, Chain A"/>
    <property type="match status" value="1"/>
</dbReference>
<comment type="subcellular location">
    <subcellularLocation>
        <location evidence="1">Membrane</location>
        <topology evidence="1">Multi-pass membrane protein</topology>
    </subcellularLocation>
</comment>
<evidence type="ECO:0000256" key="2">
    <source>
        <dbReference type="ARBA" id="ARBA00022676"/>
    </source>
</evidence>
<keyword evidence="2" id="KW-0328">Glycosyltransferase</keyword>
<organism evidence="9 10">
    <name type="scientific">Nibrella saemangeumensis</name>
    <dbReference type="NCBI Taxonomy" id="1084526"/>
    <lineage>
        <taxon>Bacteria</taxon>
        <taxon>Pseudomonadati</taxon>
        <taxon>Bacteroidota</taxon>
        <taxon>Cytophagia</taxon>
        <taxon>Cytophagales</taxon>
        <taxon>Spirosomataceae</taxon>
        <taxon>Nibrella</taxon>
    </lineage>
</organism>
<evidence type="ECO:0000256" key="6">
    <source>
        <dbReference type="ARBA" id="ARBA00023136"/>
    </source>
</evidence>
<dbReference type="PANTHER" id="PTHR48090:SF1">
    <property type="entry name" value="PROPHAGE BACTOPRENOL GLUCOSYL TRANSFERASE HOMOLOG"/>
    <property type="match status" value="1"/>
</dbReference>
<gene>
    <name evidence="9" type="ORF">GCM10023189_30930</name>
</gene>
<feature type="domain" description="Glycosyltransferase 2-like" evidence="8">
    <location>
        <begin position="7"/>
        <end position="168"/>
    </location>
</feature>
<feature type="transmembrane region" description="Helical" evidence="7">
    <location>
        <begin position="264"/>
        <end position="290"/>
    </location>
</feature>
<name>A0ABP8MZ64_9BACT</name>
<keyword evidence="5 7" id="KW-1133">Transmembrane helix</keyword>
<dbReference type="InterPro" id="IPR029044">
    <property type="entry name" value="Nucleotide-diphossugar_trans"/>
</dbReference>
<dbReference type="PANTHER" id="PTHR48090">
    <property type="entry name" value="UNDECAPRENYL-PHOSPHATE 4-DEOXY-4-FORMAMIDO-L-ARABINOSE TRANSFERASE-RELATED"/>
    <property type="match status" value="1"/>
</dbReference>
<comment type="caution">
    <text evidence="9">The sequence shown here is derived from an EMBL/GenBank/DDBJ whole genome shotgun (WGS) entry which is preliminary data.</text>
</comment>
<evidence type="ECO:0000256" key="1">
    <source>
        <dbReference type="ARBA" id="ARBA00004141"/>
    </source>
</evidence>
<evidence type="ECO:0000256" key="4">
    <source>
        <dbReference type="ARBA" id="ARBA00022692"/>
    </source>
</evidence>
<dbReference type="EMBL" id="BAABHD010000030">
    <property type="protein sequence ID" value="GAA4458518.1"/>
    <property type="molecule type" value="Genomic_DNA"/>
</dbReference>
<sequence>MEGPQISIVAPLYNESESFPHLVSRLNALMDSSDLTIEVVLVDDGSRDTTPVMMQQLALTDERYHCVFLSRNYGHQTALSAGLASARATEAVMVIDGDLQDPPELLSEFYKHYQEGYDVVYAVRRQRKEGWLKRMAYHTFYRILRSISYIDIPLDSGDFSLISRRALDVLNRMPEESRYIRGMRTWIGFRQIGIPYERSGRVAGSPKYSFKMLWRLAYNGIFNFSEAPISFITRLGVFAISVAVIYLIATIIKRFVYGHVPEGFTALLFIIIWFSGVQLVALGIIGEYVLRIFFQVKGRPLFVIKDEIINGQYTASSRDPYLTKKAPQAL</sequence>
<evidence type="ECO:0000313" key="10">
    <source>
        <dbReference type="Proteomes" id="UP001501175"/>
    </source>
</evidence>
<reference evidence="10" key="1">
    <citation type="journal article" date="2019" name="Int. J. Syst. Evol. Microbiol.">
        <title>The Global Catalogue of Microorganisms (GCM) 10K type strain sequencing project: providing services to taxonomists for standard genome sequencing and annotation.</title>
        <authorList>
            <consortium name="The Broad Institute Genomics Platform"/>
            <consortium name="The Broad Institute Genome Sequencing Center for Infectious Disease"/>
            <person name="Wu L."/>
            <person name="Ma J."/>
        </authorList>
    </citation>
    <scope>NUCLEOTIDE SEQUENCE [LARGE SCALE GENOMIC DNA]</scope>
    <source>
        <strain evidence="10">JCM 17927</strain>
    </source>
</reference>
<dbReference type="RefSeq" id="WP_345244769.1">
    <property type="nucleotide sequence ID" value="NZ_BAABHD010000030.1"/>
</dbReference>
<keyword evidence="6 7" id="KW-0472">Membrane</keyword>
<dbReference type="Pfam" id="PF00535">
    <property type="entry name" value="Glycos_transf_2"/>
    <property type="match status" value="1"/>
</dbReference>
<proteinExistence type="predicted"/>